<dbReference type="SUPFAM" id="SSF52833">
    <property type="entry name" value="Thioredoxin-like"/>
    <property type="match status" value="1"/>
</dbReference>
<reference evidence="3 4" key="1">
    <citation type="submission" date="2019-02" db="EMBL/GenBank/DDBJ databases">
        <title>Draft genome sequence of Amycolatopsis sp. 8-3EHSu isolated from roots of Suaeda maritima.</title>
        <authorList>
            <person name="Duangmal K."/>
            <person name="Chantavorakit T."/>
        </authorList>
    </citation>
    <scope>NUCLEOTIDE SEQUENCE [LARGE SCALE GENOMIC DNA]</scope>
    <source>
        <strain evidence="3 4">8-3EHSu</strain>
    </source>
</reference>
<feature type="transmembrane region" description="Helical" evidence="1">
    <location>
        <begin position="152"/>
        <end position="172"/>
    </location>
</feature>
<evidence type="ECO:0000313" key="3">
    <source>
        <dbReference type="EMBL" id="RZQ59524.1"/>
    </source>
</evidence>
<dbReference type="RefSeq" id="WP_130479622.1">
    <property type="nucleotide sequence ID" value="NZ_SFCC01000023.1"/>
</dbReference>
<feature type="transmembrane region" description="Helical" evidence="1">
    <location>
        <begin position="192"/>
        <end position="210"/>
    </location>
</feature>
<dbReference type="InterPro" id="IPR002109">
    <property type="entry name" value="Glutaredoxin"/>
</dbReference>
<feature type="domain" description="Glutaredoxin" evidence="2">
    <location>
        <begin position="9"/>
        <end position="66"/>
    </location>
</feature>
<dbReference type="AlphaFoldDB" id="A0A4Q7J0R2"/>
<keyword evidence="1" id="KW-1133">Transmembrane helix</keyword>
<proteinExistence type="predicted"/>
<dbReference type="OrthoDB" id="8991911at2"/>
<protein>
    <submittedName>
        <fullName evidence="3">Glutaredoxin</fullName>
    </submittedName>
</protein>
<dbReference type="EMBL" id="SFCC01000023">
    <property type="protein sequence ID" value="RZQ59524.1"/>
    <property type="molecule type" value="Genomic_DNA"/>
</dbReference>
<evidence type="ECO:0000256" key="1">
    <source>
        <dbReference type="SAM" id="Phobius"/>
    </source>
</evidence>
<dbReference type="Proteomes" id="UP000292003">
    <property type="component" value="Unassembled WGS sequence"/>
</dbReference>
<dbReference type="CDD" id="cd02976">
    <property type="entry name" value="NrdH"/>
    <property type="match status" value="1"/>
</dbReference>
<accession>A0A4Q7J0R2</accession>
<dbReference type="PANTHER" id="PTHR34386">
    <property type="entry name" value="GLUTAREDOXIN"/>
    <property type="match status" value="1"/>
</dbReference>
<sequence>MTGERAVATVYWRQGCPYCSRLLGDLDRIGLPVDKVNIWEDPEAAATVRSIADGNETVPTVVVGDTAMVNPRAADVVDAARRHTPGLLAVNTSALVKGPWHRGLAVALVIAVGWFVLAAFNPTTSFPLAPALLTAAWPLGRRWRAGRVLRPVTALTTALGGAVLAVAIALLLELNGALAGAMLFGMPPLTEAIVSVALGVLVGGGLALAGRRPS</sequence>
<evidence type="ECO:0000313" key="4">
    <source>
        <dbReference type="Proteomes" id="UP000292003"/>
    </source>
</evidence>
<dbReference type="InterPro" id="IPR051548">
    <property type="entry name" value="Grx-like_ET"/>
</dbReference>
<evidence type="ECO:0000259" key="2">
    <source>
        <dbReference type="Pfam" id="PF00462"/>
    </source>
</evidence>
<keyword evidence="1" id="KW-0812">Transmembrane</keyword>
<name>A0A4Q7J0R2_9PSEU</name>
<dbReference type="PROSITE" id="PS51354">
    <property type="entry name" value="GLUTAREDOXIN_2"/>
    <property type="match status" value="1"/>
</dbReference>
<keyword evidence="4" id="KW-1185">Reference proteome</keyword>
<dbReference type="InterPro" id="IPR036249">
    <property type="entry name" value="Thioredoxin-like_sf"/>
</dbReference>
<dbReference type="Pfam" id="PF00462">
    <property type="entry name" value="Glutaredoxin"/>
    <property type="match status" value="1"/>
</dbReference>
<comment type="caution">
    <text evidence="3">The sequence shown here is derived from an EMBL/GenBank/DDBJ whole genome shotgun (WGS) entry which is preliminary data.</text>
</comment>
<dbReference type="Gene3D" id="3.40.30.10">
    <property type="entry name" value="Glutaredoxin"/>
    <property type="match status" value="1"/>
</dbReference>
<keyword evidence="1" id="KW-0472">Membrane</keyword>
<dbReference type="GO" id="GO:0009055">
    <property type="term" value="F:electron transfer activity"/>
    <property type="evidence" value="ECO:0007669"/>
    <property type="project" value="TreeGrafter"/>
</dbReference>
<gene>
    <name evidence="3" type="ORF">EWH70_33575</name>
</gene>
<dbReference type="PANTHER" id="PTHR34386:SF1">
    <property type="entry name" value="GLUTAREDOXIN-LIKE PROTEIN NRDH"/>
    <property type="match status" value="1"/>
</dbReference>
<dbReference type="GO" id="GO:0045454">
    <property type="term" value="P:cell redox homeostasis"/>
    <property type="evidence" value="ECO:0007669"/>
    <property type="project" value="TreeGrafter"/>
</dbReference>
<organism evidence="3 4">
    <name type="scientific">Amycolatopsis suaedae</name>
    <dbReference type="NCBI Taxonomy" id="2510978"/>
    <lineage>
        <taxon>Bacteria</taxon>
        <taxon>Bacillati</taxon>
        <taxon>Actinomycetota</taxon>
        <taxon>Actinomycetes</taxon>
        <taxon>Pseudonocardiales</taxon>
        <taxon>Pseudonocardiaceae</taxon>
        <taxon>Amycolatopsis</taxon>
    </lineage>
</organism>